<dbReference type="InterPro" id="IPR045338">
    <property type="entry name" value="DUF6535"/>
</dbReference>
<evidence type="ECO:0000313" key="5">
    <source>
        <dbReference type="Proteomes" id="UP000736335"/>
    </source>
</evidence>
<dbReference type="OrthoDB" id="10421720at2759"/>
<feature type="transmembrane region" description="Helical" evidence="2">
    <location>
        <begin position="230"/>
        <end position="248"/>
    </location>
</feature>
<dbReference type="Pfam" id="PF20153">
    <property type="entry name" value="DUF6535"/>
    <property type="match status" value="1"/>
</dbReference>
<organism evidence="4 5">
    <name type="scientific">Thelephora terrestris</name>
    <dbReference type="NCBI Taxonomy" id="56493"/>
    <lineage>
        <taxon>Eukaryota</taxon>
        <taxon>Fungi</taxon>
        <taxon>Dikarya</taxon>
        <taxon>Basidiomycota</taxon>
        <taxon>Agaricomycotina</taxon>
        <taxon>Agaricomycetes</taxon>
        <taxon>Thelephorales</taxon>
        <taxon>Thelephoraceae</taxon>
        <taxon>Thelephora</taxon>
    </lineage>
</organism>
<evidence type="ECO:0000313" key="4">
    <source>
        <dbReference type="EMBL" id="KAF9781606.1"/>
    </source>
</evidence>
<feature type="region of interest" description="Disordered" evidence="1">
    <location>
        <begin position="1"/>
        <end position="20"/>
    </location>
</feature>
<accession>A0A9P6L3F6</accession>
<sequence>MNSPPPAEDPTQTNPRPQEPVLLQIDPKCLHSALKEFFDPLRTGDSRTDFFALYRRESEEFDKDYAGKYDEDLNTSLIFAGLFSAVSSAFIIDVQSNLQPDPNAMTAAYMRILIHNMNNTLFPDADPSSTIWTGPPPEIVKVQSLLYSSLATSLFAAFIAMLGKQWVNRYIRKQGGSAAEKSRDRQRKLDGSKDWYLQLVIESLPVMLQFALLLLGGALTLYLWTISQTVAGVILAFTLFGIASYAFFTLTATFHYDCPYQTPPSILIRAVSRRLTQSHPAFVRSLQRLTSFLPSIKDLRWLLGCLLSGLRLGLKCFHHGSTVDEGAEVMEQVVPVVPPTRIFGNFSVDLKVCKVDSRCVWWVLDYTTDDDVIFSTARFAADMIWYPEIAGVVSPHVLADLFFGCTLNGQVIPGKSEQASAIGMALASVLSTRLVIDPEGQELRQICCRIQGGLSYSSDPTCSFVAQVLYITTMPVLDPWWPRDFGKFFLHKGLRSTPPSSYAPHHLGSFATET</sequence>
<feature type="transmembrane region" description="Helical" evidence="2">
    <location>
        <begin position="195"/>
        <end position="224"/>
    </location>
</feature>
<evidence type="ECO:0000259" key="3">
    <source>
        <dbReference type="Pfam" id="PF20153"/>
    </source>
</evidence>
<reference evidence="4" key="2">
    <citation type="submission" date="2020-11" db="EMBL/GenBank/DDBJ databases">
        <authorList>
            <consortium name="DOE Joint Genome Institute"/>
            <person name="Kuo A."/>
            <person name="Miyauchi S."/>
            <person name="Kiss E."/>
            <person name="Drula E."/>
            <person name="Kohler A."/>
            <person name="Sanchez-Garcia M."/>
            <person name="Andreopoulos B."/>
            <person name="Barry K.W."/>
            <person name="Bonito G."/>
            <person name="Buee M."/>
            <person name="Carver A."/>
            <person name="Chen C."/>
            <person name="Cichocki N."/>
            <person name="Clum A."/>
            <person name="Culley D."/>
            <person name="Crous P.W."/>
            <person name="Fauchery L."/>
            <person name="Girlanda M."/>
            <person name="Hayes R."/>
            <person name="Keri Z."/>
            <person name="Labutti K."/>
            <person name="Lipzen A."/>
            <person name="Lombard V."/>
            <person name="Magnuson J."/>
            <person name="Maillard F."/>
            <person name="Morin E."/>
            <person name="Murat C."/>
            <person name="Nolan M."/>
            <person name="Ohm R."/>
            <person name="Pangilinan J."/>
            <person name="Pereira M."/>
            <person name="Perotto S."/>
            <person name="Peter M."/>
            <person name="Riley R."/>
            <person name="Sitrit Y."/>
            <person name="Stielow B."/>
            <person name="Szollosi G."/>
            <person name="Zifcakova L."/>
            <person name="Stursova M."/>
            <person name="Spatafora J.W."/>
            <person name="Tedersoo L."/>
            <person name="Vaario L.-M."/>
            <person name="Yamada A."/>
            <person name="Yan M."/>
            <person name="Wang P."/>
            <person name="Xu J."/>
            <person name="Bruns T."/>
            <person name="Baldrian P."/>
            <person name="Vilgalys R."/>
            <person name="Henrissat B."/>
            <person name="Grigoriev I.V."/>
            <person name="Hibbett D."/>
            <person name="Nagy L.G."/>
            <person name="Martin F.M."/>
        </authorList>
    </citation>
    <scope>NUCLEOTIDE SEQUENCE</scope>
    <source>
        <strain evidence="4">UH-Tt-Lm1</strain>
    </source>
</reference>
<keyword evidence="2" id="KW-0472">Membrane</keyword>
<comment type="caution">
    <text evidence="4">The sequence shown here is derived from an EMBL/GenBank/DDBJ whole genome shotgun (WGS) entry which is preliminary data.</text>
</comment>
<evidence type="ECO:0000256" key="2">
    <source>
        <dbReference type="SAM" id="Phobius"/>
    </source>
</evidence>
<gene>
    <name evidence="4" type="ORF">BJ322DRAFT_232845</name>
</gene>
<keyword evidence="5" id="KW-1185">Reference proteome</keyword>
<name>A0A9P6L3F6_9AGAM</name>
<evidence type="ECO:0000256" key="1">
    <source>
        <dbReference type="SAM" id="MobiDB-lite"/>
    </source>
</evidence>
<keyword evidence="2" id="KW-1133">Transmembrane helix</keyword>
<keyword evidence="2" id="KW-0812">Transmembrane</keyword>
<dbReference type="EMBL" id="WIUZ02000013">
    <property type="protein sequence ID" value="KAF9781606.1"/>
    <property type="molecule type" value="Genomic_DNA"/>
</dbReference>
<dbReference type="AlphaFoldDB" id="A0A9P6L3F6"/>
<dbReference type="Proteomes" id="UP000736335">
    <property type="component" value="Unassembled WGS sequence"/>
</dbReference>
<feature type="domain" description="DUF6535" evidence="3">
    <location>
        <begin position="53"/>
        <end position="225"/>
    </location>
</feature>
<protein>
    <recommendedName>
        <fullName evidence="3">DUF6535 domain-containing protein</fullName>
    </recommendedName>
</protein>
<reference evidence="4" key="1">
    <citation type="journal article" date="2020" name="Nat. Commun.">
        <title>Large-scale genome sequencing of mycorrhizal fungi provides insights into the early evolution of symbiotic traits.</title>
        <authorList>
            <person name="Miyauchi S."/>
            <person name="Kiss E."/>
            <person name="Kuo A."/>
            <person name="Drula E."/>
            <person name="Kohler A."/>
            <person name="Sanchez-Garcia M."/>
            <person name="Morin E."/>
            <person name="Andreopoulos B."/>
            <person name="Barry K.W."/>
            <person name="Bonito G."/>
            <person name="Buee M."/>
            <person name="Carver A."/>
            <person name="Chen C."/>
            <person name="Cichocki N."/>
            <person name="Clum A."/>
            <person name="Culley D."/>
            <person name="Crous P.W."/>
            <person name="Fauchery L."/>
            <person name="Girlanda M."/>
            <person name="Hayes R.D."/>
            <person name="Keri Z."/>
            <person name="LaButti K."/>
            <person name="Lipzen A."/>
            <person name="Lombard V."/>
            <person name="Magnuson J."/>
            <person name="Maillard F."/>
            <person name="Murat C."/>
            <person name="Nolan M."/>
            <person name="Ohm R.A."/>
            <person name="Pangilinan J."/>
            <person name="Pereira M.F."/>
            <person name="Perotto S."/>
            <person name="Peter M."/>
            <person name="Pfister S."/>
            <person name="Riley R."/>
            <person name="Sitrit Y."/>
            <person name="Stielow J.B."/>
            <person name="Szollosi G."/>
            <person name="Zifcakova L."/>
            <person name="Stursova M."/>
            <person name="Spatafora J.W."/>
            <person name="Tedersoo L."/>
            <person name="Vaario L.M."/>
            <person name="Yamada A."/>
            <person name="Yan M."/>
            <person name="Wang P."/>
            <person name="Xu J."/>
            <person name="Bruns T."/>
            <person name="Baldrian P."/>
            <person name="Vilgalys R."/>
            <person name="Dunand C."/>
            <person name="Henrissat B."/>
            <person name="Grigoriev I.V."/>
            <person name="Hibbett D."/>
            <person name="Nagy L.G."/>
            <person name="Martin F.M."/>
        </authorList>
    </citation>
    <scope>NUCLEOTIDE SEQUENCE</scope>
    <source>
        <strain evidence="4">UH-Tt-Lm1</strain>
    </source>
</reference>
<proteinExistence type="predicted"/>